<feature type="domain" description="Histidine kinase" evidence="10">
    <location>
        <begin position="500"/>
        <end position="709"/>
    </location>
</feature>
<dbReference type="InterPro" id="IPR004358">
    <property type="entry name" value="Sig_transdc_His_kin-like_C"/>
</dbReference>
<keyword evidence="9" id="KW-0175">Coiled coil</keyword>
<evidence type="ECO:0000256" key="7">
    <source>
        <dbReference type="ARBA" id="ARBA00022840"/>
    </source>
</evidence>
<protein>
    <recommendedName>
        <fullName evidence="3">histidine kinase</fullName>
        <ecNumber evidence="3">2.7.13.3</ecNumber>
    </recommendedName>
</protein>
<evidence type="ECO:0000256" key="2">
    <source>
        <dbReference type="ARBA" id="ARBA00004370"/>
    </source>
</evidence>
<evidence type="ECO:0000256" key="4">
    <source>
        <dbReference type="ARBA" id="ARBA00022679"/>
    </source>
</evidence>
<dbReference type="PANTHER" id="PTHR42878:SF7">
    <property type="entry name" value="SENSOR HISTIDINE KINASE GLRK"/>
    <property type="match status" value="1"/>
</dbReference>
<dbReference type="InterPro" id="IPR005467">
    <property type="entry name" value="His_kinase_dom"/>
</dbReference>
<evidence type="ECO:0000256" key="5">
    <source>
        <dbReference type="ARBA" id="ARBA00022741"/>
    </source>
</evidence>
<evidence type="ECO:0000256" key="8">
    <source>
        <dbReference type="ARBA" id="ARBA00023012"/>
    </source>
</evidence>
<dbReference type="PROSITE" id="PS50109">
    <property type="entry name" value="HIS_KIN"/>
    <property type="match status" value="1"/>
</dbReference>
<dbReference type="GO" id="GO:0004673">
    <property type="term" value="F:protein histidine kinase activity"/>
    <property type="evidence" value="ECO:0007669"/>
    <property type="project" value="UniProtKB-EC"/>
</dbReference>
<comment type="subcellular location">
    <subcellularLocation>
        <location evidence="2">Membrane</location>
    </subcellularLocation>
</comment>
<keyword evidence="7" id="KW-0067">ATP-binding</keyword>
<dbReference type="PANTHER" id="PTHR42878">
    <property type="entry name" value="TWO-COMPONENT HISTIDINE KINASE"/>
    <property type="match status" value="1"/>
</dbReference>
<dbReference type="GO" id="GO:0000156">
    <property type="term" value="F:phosphorelay response regulator activity"/>
    <property type="evidence" value="ECO:0007669"/>
    <property type="project" value="TreeGrafter"/>
</dbReference>
<evidence type="ECO:0000313" key="11">
    <source>
        <dbReference type="EMBL" id="SPT97693.1"/>
    </source>
</evidence>
<dbReference type="Pfam" id="PF13589">
    <property type="entry name" value="HATPase_c_3"/>
    <property type="match status" value="1"/>
</dbReference>
<comment type="catalytic activity">
    <reaction evidence="1">
        <text>ATP + protein L-histidine = ADP + protein N-phospho-L-histidine.</text>
        <dbReference type="EC" id="2.7.13.3"/>
    </reaction>
</comment>
<dbReference type="Gene3D" id="3.30.565.10">
    <property type="entry name" value="Histidine kinase-like ATPase, C-terminal domain"/>
    <property type="match status" value="2"/>
</dbReference>
<keyword evidence="8" id="KW-0902">Two-component regulatory system</keyword>
<dbReference type="PRINTS" id="PR00344">
    <property type="entry name" value="BCTRLSENSOR"/>
</dbReference>
<reference evidence="11 12" key="1">
    <citation type="submission" date="2018-06" db="EMBL/GenBank/DDBJ databases">
        <authorList>
            <consortium name="Pathogen Informatics"/>
            <person name="Doyle S."/>
        </authorList>
    </citation>
    <scope>NUCLEOTIDE SEQUENCE [LARGE SCALE GENOMIC DNA]</scope>
    <source>
        <strain evidence="11 12">NCTC7582</strain>
    </source>
</reference>
<accession>A0A2X0XJM3</accession>
<name>A0A2X0XJM3_9BACI</name>
<feature type="coiled-coil region" evidence="9">
    <location>
        <begin position="457"/>
        <end position="484"/>
    </location>
</feature>
<evidence type="ECO:0000256" key="3">
    <source>
        <dbReference type="ARBA" id="ARBA00012438"/>
    </source>
</evidence>
<evidence type="ECO:0000256" key="9">
    <source>
        <dbReference type="SAM" id="Coils"/>
    </source>
</evidence>
<keyword evidence="4 11" id="KW-0808">Transferase</keyword>
<dbReference type="EC" id="2.7.13.3" evidence="3"/>
<dbReference type="GO" id="GO:0030295">
    <property type="term" value="F:protein kinase activator activity"/>
    <property type="evidence" value="ECO:0007669"/>
    <property type="project" value="TreeGrafter"/>
</dbReference>
<dbReference type="RefSeq" id="WP_181574619.1">
    <property type="nucleotide sequence ID" value="NZ_UAQE01000001.1"/>
</dbReference>
<gene>
    <name evidence="11" type="primary">kin</name>
    <name evidence="11" type="ORF">NCTC7582_01228</name>
</gene>
<dbReference type="CDD" id="cd00075">
    <property type="entry name" value="HATPase"/>
    <property type="match status" value="1"/>
</dbReference>
<keyword evidence="6 11" id="KW-0418">Kinase</keyword>
<dbReference type="SMART" id="SM00387">
    <property type="entry name" value="HATPase_c"/>
    <property type="match status" value="1"/>
</dbReference>
<evidence type="ECO:0000259" key="10">
    <source>
        <dbReference type="PROSITE" id="PS50109"/>
    </source>
</evidence>
<organism evidence="11 12">
    <name type="scientific">Lysinibacillus capsici</name>
    <dbReference type="NCBI Taxonomy" id="2115968"/>
    <lineage>
        <taxon>Bacteria</taxon>
        <taxon>Bacillati</taxon>
        <taxon>Bacillota</taxon>
        <taxon>Bacilli</taxon>
        <taxon>Bacillales</taxon>
        <taxon>Bacillaceae</taxon>
        <taxon>Lysinibacillus</taxon>
    </lineage>
</organism>
<dbReference type="Pfam" id="PF02518">
    <property type="entry name" value="HATPase_c"/>
    <property type="match status" value="1"/>
</dbReference>
<dbReference type="InterPro" id="IPR036890">
    <property type="entry name" value="HATPase_C_sf"/>
</dbReference>
<proteinExistence type="predicted"/>
<dbReference type="InterPro" id="IPR050351">
    <property type="entry name" value="BphY/WalK/GraS-like"/>
</dbReference>
<dbReference type="SUPFAM" id="SSF55874">
    <property type="entry name" value="ATPase domain of HSP90 chaperone/DNA topoisomerase II/histidine kinase"/>
    <property type="match status" value="2"/>
</dbReference>
<dbReference type="GO" id="GO:0005524">
    <property type="term" value="F:ATP binding"/>
    <property type="evidence" value="ECO:0007669"/>
    <property type="project" value="UniProtKB-KW"/>
</dbReference>
<evidence type="ECO:0000256" key="6">
    <source>
        <dbReference type="ARBA" id="ARBA00022777"/>
    </source>
</evidence>
<keyword evidence="5" id="KW-0547">Nucleotide-binding</keyword>
<dbReference type="AlphaFoldDB" id="A0A2X0XJM3"/>
<dbReference type="GO" id="GO:0007234">
    <property type="term" value="P:osmosensory signaling via phosphorelay pathway"/>
    <property type="evidence" value="ECO:0007669"/>
    <property type="project" value="TreeGrafter"/>
</dbReference>
<dbReference type="EMBL" id="UAQE01000001">
    <property type="protein sequence ID" value="SPT97693.1"/>
    <property type="molecule type" value="Genomic_DNA"/>
</dbReference>
<dbReference type="Proteomes" id="UP000251431">
    <property type="component" value="Unassembled WGS sequence"/>
</dbReference>
<evidence type="ECO:0000313" key="12">
    <source>
        <dbReference type="Proteomes" id="UP000251431"/>
    </source>
</evidence>
<sequence>MKELFFRTNSKVESLIGRELITNNTIAIFELVKNSYDAGSSKVEIKFVDFLKSNNNSVISTENSYIEIRDNGSGMTLQEIKDYWMELGTPHKEEKKEVRIRDNQIKTVVNRIVNGEKGIGRFGVDKIGSKLLLESTSFVEEKKTVVYFDWNRFNDRSKLLEQIPCEYDLVDKDPNDITGLKLKISNLRDNWITKDIDNLKRDLKKFLSPIEEENNEFKIFFEYIYTENGEVINEKERIVNDSYEYLKTNIFAEIDTNGLVNFEIVDKGIVTDRHEYLYSDGAKFGAAKIQLYYVDSADKSIFTKKMGLRTSDYGNIKIFKDNFRIMPYGEPHNDWLEIDKRHAQGIFRTIGTRDLIGHILLSNDPENGNNVLKEATDRVGFIEDVPEFSNLKSFVWEIIKHLESYIFSRIKERAKETTKILQEESASIKNEAQDLLTTFNNIISSTNLPKDQKDEIFKEIQSKSKEFSKKINNIENASKQIENQIKIFSQITSKEGILFDMLHAIKNKLSVIDAQIMGFELDINDAGLDIKTDTLRIAFSDIYKFVDESLNKVKSSKLIKEKNNIQDILDEAIGFHNIKFKKENITLNTKFSTETIFVKCSKEAIKNVFDNLFSNSIKALSKITNKIITIESIIRDNNLEIYFSDNGSGIPEDKIPFIFSLWSSNTGGSGIGLASARDIIEDHGGKLLVVDLKKENISTTFLIKIPIVG</sequence>
<evidence type="ECO:0000256" key="1">
    <source>
        <dbReference type="ARBA" id="ARBA00000085"/>
    </source>
</evidence>
<dbReference type="InterPro" id="IPR003594">
    <property type="entry name" value="HATPase_dom"/>
</dbReference>